<organism evidence="1 2">
    <name type="scientific">Thalassotalea litorea</name>
    <dbReference type="NCBI Taxonomy" id="2020715"/>
    <lineage>
        <taxon>Bacteria</taxon>
        <taxon>Pseudomonadati</taxon>
        <taxon>Pseudomonadota</taxon>
        <taxon>Gammaproteobacteria</taxon>
        <taxon>Alteromonadales</taxon>
        <taxon>Colwelliaceae</taxon>
        <taxon>Thalassotalea</taxon>
    </lineage>
</organism>
<reference evidence="1 2" key="1">
    <citation type="submission" date="2019-05" db="EMBL/GenBank/DDBJ databases">
        <title>Genome sequences of Thalassotalea litorea 1K03283.</title>
        <authorList>
            <person name="Zhang D."/>
        </authorList>
    </citation>
    <scope>NUCLEOTIDE SEQUENCE [LARGE SCALE GENOMIC DNA]</scope>
    <source>
        <strain evidence="1 2">MCCC 1K03283</strain>
    </source>
</reference>
<dbReference type="InterPro" id="IPR019630">
    <property type="entry name" value="DUF2496_YbaM-rel"/>
</dbReference>
<protein>
    <submittedName>
        <fullName evidence="1">DUF2496 domain-containing protein</fullName>
    </submittedName>
</protein>
<dbReference type="Proteomes" id="UP000307790">
    <property type="component" value="Unassembled WGS sequence"/>
</dbReference>
<dbReference type="AlphaFoldDB" id="A0A5R9INU2"/>
<keyword evidence="2" id="KW-1185">Reference proteome</keyword>
<name>A0A5R9INU2_9GAMM</name>
<sequence>MSLDREPAHVQLAVDLIQLLEENKVAADTVLAALPLVIADYQNKLRAEQGNERNSQ</sequence>
<gene>
    <name evidence="1" type="ORF">FE810_02730</name>
</gene>
<proteinExistence type="predicted"/>
<dbReference type="Pfam" id="PF10689">
    <property type="entry name" value="DUF2496"/>
    <property type="match status" value="1"/>
</dbReference>
<dbReference type="OrthoDB" id="6197868at2"/>
<evidence type="ECO:0000313" key="1">
    <source>
        <dbReference type="EMBL" id="TLU67214.1"/>
    </source>
</evidence>
<evidence type="ECO:0000313" key="2">
    <source>
        <dbReference type="Proteomes" id="UP000307790"/>
    </source>
</evidence>
<dbReference type="EMBL" id="VCBC01000003">
    <property type="protein sequence ID" value="TLU67214.1"/>
    <property type="molecule type" value="Genomic_DNA"/>
</dbReference>
<dbReference type="RefSeq" id="WP_138318497.1">
    <property type="nucleotide sequence ID" value="NZ_VCBC01000003.1"/>
</dbReference>
<accession>A0A5R9INU2</accession>
<comment type="caution">
    <text evidence="1">The sequence shown here is derived from an EMBL/GenBank/DDBJ whole genome shotgun (WGS) entry which is preliminary data.</text>
</comment>